<dbReference type="STRING" id="215250.A0A316YWX5"/>
<dbReference type="OrthoDB" id="411372at2759"/>
<evidence type="ECO:0000313" key="8">
    <source>
        <dbReference type="Proteomes" id="UP000245768"/>
    </source>
</evidence>
<feature type="region of interest" description="Disordered" evidence="5">
    <location>
        <begin position="1"/>
        <end position="28"/>
    </location>
</feature>
<evidence type="ECO:0000256" key="5">
    <source>
        <dbReference type="SAM" id="MobiDB-lite"/>
    </source>
</evidence>
<evidence type="ECO:0000256" key="4">
    <source>
        <dbReference type="PROSITE-ProRule" id="PRU00723"/>
    </source>
</evidence>
<dbReference type="AlphaFoldDB" id="A0A316YWX5"/>
<dbReference type="Gene3D" id="4.10.1000.10">
    <property type="entry name" value="Zinc finger, CCCH-type"/>
    <property type="match status" value="1"/>
</dbReference>
<feature type="compositionally biased region" description="Low complexity" evidence="5">
    <location>
        <begin position="156"/>
        <end position="174"/>
    </location>
</feature>
<dbReference type="RefSeq" id="XP_025380957.1">
    <property type="nucleotide sequence ID" value="XM_025520620.1"/>
</dbReference>
<dbReference type="GeneID" id="37042536"/>
<keyword evidence="2 4" id="KW-0863">Zinc-finger</keyword>
<organism evidence="7 8">
    <name type="scientific">Acaromyces ingoldii</name>
    <dbReference type="NCBI Taxonomy" id="215250"/>
    <lineage>
        <taxon>Eukaryota</taxon>
        <taxon>Fungi</taxon>
        <taxon>Dikarya</taxon>
        <taxon>Basidiomycota</taxon>
        <taxon>Ustilaginomycotina</taxon>
        <taxon>Exobasidiomycetes</taxon>
        <taxon>Exobasidiales</taxon>
        <taxon>Cryptobasidiaceae</taxon>
        <taxon>Acaromyces</taxon>
    </lineage>
</organism>
<feature type="region of interest" description="Disordered" evidence="5">
    <location>
        <begin position="129"/>
        <end position="202"/>
    </location>
</feature>
<feature type="domain" description="C3H1-type" evidence="6">
    <location>
        <begin position="68"/>
        <end position="95"/>
    </location>
</feature>
<dbReference type="GO" id="GO:0061630">
    <property type="term" value="F:ubiquitin protein ligase activity"/>
    <property type="evidence" value="ECO:0007669"/>
    <property type="project" value="InterPro"/>
</dbReference>
<protein>
    <recommendedName>
        <fullName evidence="6">C3H1-type domain-containing protein</fullName>
    </recommendedName>
</protein>
<feature type="region of interest" description="Disordered" evidence="5">
    <location>
        <begin position="249"/>
        <end position="309"/>
    </location>
</feature>
<dbReference type="EMBL" id="KZ819634">
    <property type="protein sequence ID" value="PWN93759.1"/>
    <property type="molecule type" value="Genomic_DNA"/>
</dbReference>
<dbReference type="InterPro" id="IPR045072">
    <property type="entry name" value="MKRN-like"/>
</dbReference>
<feature type="compositionally biased region" description="Low complexity" evidence="5">
    <location>
        <begin position="776"/>
        <end position="797"/>
    </location>
</feature>
<dbReference type="InterPro" id="IPR000571">
    <property type="entry name" value="Znf_CCCH"/>
</dbReference>
<proteinExistence type="predicted"/>
<feature type="compositionally biased region" description="Acidic residues" evidence="5">
    <location>
        <begin position="801"/>
        <end position="814"/>
    </location>
</feature>
<feature type="compositionally biased region" description="Basic and acidic residues" evidence="5">
    <location>
        <begin position="298"/>
        <end position="309"/>
    </location>
</feature>
<dbReference type="SMART" id="SM00356">
    <property type="entry name" value="ZnF_C3H1"/>
    <property type="match status" value="2"/>
</dbReference>
<feature type="zinc finger region" description="C3H1-type" evidence="4">
    <location>
        <begin position="68"/>
        <end position="95"/>
    </location>
</feature>
<reference evidence="7 8" key="1">
    <citation type="journal article" date="2018" name="Mol. Biol. Evol.">
        <title>Broad Genomic Sampling Reveals a Smut Pathogenic Ancestry of the Fungal Clade Ustilaginomycotina.</title>
        <authorList>
            <person name="Kijpornyongpan T."/>
            <person name="Mondo S.J."/>
            <person name="Barry K."/>
            <person name="Sandor L."/>
            <person name="Lee J."/>
            <person name="Lipzen A."/>
            <person name="Pangilinan J."/>
            <person name="LaButti K."/>
            <person name="Hainaut M."/>
            <person name="Henrissat B."/>
            <person name="Grigoriev I.V."/>
            <person name="Spatafora J.W."/>
            <person name="Aime M.C."/>
        </authorList>
    </citation>
    <scope>NUCLEOTIDE SEQUENCE [LARGE SCALE GENOMIC DNA]</scope>
    <source>
        <strain evidence="7 8">MCA 4198</strain>
    </source>
</reference>
<evidence type="ECO:0000256" key="2">
    <source>
        <dbReference type="ARBA" id="ARBA00022771"/>
    </source>
</evidence>
<dbReference type="GO" id="GO:0008270">
    <property type="term" value="F:zinc ion binding"/>
    <property type="evidence" value="ECO:0007669"/>
    <property type="project" value="UniProtKB-KW"/>
</dbReference>
<gene>
    <name evidence="7" type="ORF">FA10DRAFT_264367</name>
</gene>
<dbReference type="PANTHER" id="PTHR11224">
    <property type="entry name" value="MAKORIN-RELATED"/>
    <property type="match status" value="1"/>
</dbReference>
<evidence type="ECO:0000259" key="6">
    <source>
        <dbReference type="PROSITE" id="PS50103"/>
    </source>
</evidence>
<evidence type="ECO:0000256" key="1">
    <source>
        <dbReference type="ARBA" id="ARBA00022723"/>
    </source>
</evidence>
<feature type="compositionally biased region" description="Polar residues" evidence="5">
    <location>
        <begin position="249"/>
        <end position="278"/>
    </location>
</feature>
<keyword evidence="8" id="KW-1185">Reference proteome</keyword>
<name>A0A316YWX5_9BASI</name>
<feature type="region of interest" description="Disordered" evidence="5">
    <location>
        <begin position="551"/>
        <end position="595"/>
    </location>
</feature>
<feature type="compositionally biased region" description="Polar residues" evidence="5">
    <location>
        <begin position="650"/>
        <end position="681"/>
    </location>
</feature>
<dbReference type="Proteomes" id="UP000245768">
    <property type="component" value="Unassembled WGS sequence"/>
</dbReference>
<sequence length="814" mass="84076">MGMSDLQAAASDGEARPTDLQDEQQQQQLAAELDVDAEALQLQQQQQQEANAGSALASAKLSTKKKEALSQVPCKFFRANGCSAGNACPFAHITPGEGNGKAVCQWFLKGSCRFGHKCALAHVLPGQPMSMDRKNKRAAQHQQQGQGNGGNGNGNGQAPNQIQNQIQNQTQTQQAGGGALGNANGNKRGQPGHRRDRDSRGDLVVPQMQGQAAYMGVDAGGSRGGGYPFGVGVGARDVDFPFGLPDDFQQFSGTGGSSVSHTNGNARSNWQNRLSSNQLDHDGRGPGAGAALGSSLGRSHDTAAERYEASGRSGIALGSPVPGSAFGTSPFSHPGSHSLFYSESATVPGHLDDDGPHARAMRNGAGPRSMGRLDDSGLEAASRRAWGARSSRRRQGNGVDGGEDDDDDEAYVRANRAEGFNEEDFLPSSLSELLTPAELERKRRSVITSDGSHQRLANMGAAAQSMPAGSAASLWDLAYRQEAAANRSGAQPGAFATKDAAAAAAALNALGSSHLDGSRSGTDVFDHGNGLGMSNSSAGFLASRLQRSDERLDSRLNHQAGVIGRDREDAGSMRAPPGNAYSPDAQAALSHAPGQSLPQGLAAGLSRLHLRAGGSGIVAAGQTQQQAQLSQNAVWPPAASSTSSSLLPRHSQNASPHVNATNSNQFKNAARPSMSSRPSNSHLDDLAPTAPSSLFPHRPSPLSSALANRHGTVSSANASPLLDSQSNSPGGIAIPGQQEQAVTSTGQQSIGGKLSGVSPSIRSHPGIQRLVRANGSSSAPPSSSSANLAPSPLALLPTTGEEGEEVEEAIFELE</sequence>
<keyword evidence="1 4" id="KW-0479">Metal-binding</keyword>
<evidence type="ECO:0000313" key="7">
    <source>
        <dbReference type="EMBL" id="PWN93759.1"/>
    </source>
</evidence>
<feature type="region of interest" description="Disordered" evidence="5">
    <location>
        <begin position="347"/>
        <end position="408"/>
    </location>
</feature>
<feature type="compositionally biased region" description="Polar residues" evidence="5">
    <location>
        <begin position="737"/>
        <end position="750"/>
    </location>
</feature>
<keyword evidence="3 4" id="KW-0862">Zinc</keyword>
<dbReference type="InParanoid" id="A0A316YWX5"/>
<dbReference type="PROSITE" id="PS50103">
    <property type="entry name" value="ZF_C3H1"/>
    <property type="match status" value="2"/>
</dbReference>
<accession>A0A316YWX5</accession>
<feature type="compositionally biased region" description="Polar residues" evidence="5">
    <location>
        <begin position="701"/>
        <end position="729"/>
    </location>
</feature>
<feature type="compositionally biased region" description="Low complexity" evidence="5">
    <location>
        <begin position="628"/>
        <end position="648"/>
    </location>
</feature>
<feature type="region of interest" description="Disordered" evidence="5">
    <location>
        <begin position="628"/>
        <end position="814"/>
    </location>
</feature>
<feature type="domain" description="C3H1-type" evidence="6">
    <location>
        <begin position="98"/>
        <end position="125"/>
    </location>
</feature>
<dbReference type="PANTHER" id="PTHR11224:SF10">
    <property type="entry name" value="IP09428P-RELATED"/>
    <property type="match status" value="1"/>
</dbReference>
<evidence type="ECO:0000256" key="3">
    <source>
        <dbReference type="ARBA" id="ARBA00022833"/>
    </source>
</evidence>
<dbReference type="GO" id="GO:0000209">
    <property type="term" value="P:protein polyubiquitination"/>
    <property type="evidence" value="ECO:0007669"/>
    <property type="project" value="InterPro"/>
</dbReference>
<feature type="compositionally biased region" description="Gly residues" evidence="5">
    <location>
        <begin position="146"/>
        <end position="155"/>
    </location>
</feature>
<feature type="zinc finger region" description="C3H1-type" evidence="4">
    <location>
        <begin position="98"/>
        <end position="125"/>
    </location>
</feature>